<proteinExistence type="inferred from homology"/>
<keyword evidence="5 7" id="KW-0472">Membrane</keyword>
<feature type="transmembrane region" description="Helical" evidence="7">
    <location>
        <begin position="132"/>
        <end position="149"/>
    </location>
</feature>
<evidence type="ECO:0000256" key="1">
    <source>
        <dbReference type="ARBA" id="ARBA00004141"/>
    </source>
</evidence>
<dbReference type="EMBL" id="CP065628">
    <property type="protein sequence ID" value="QPR32138.1"/>
    <property type="molecule type" value="Genomic_DNA"/>
</dbReference>
<accession>A0AAW9SYN3</accession>
<name>A0AAW9SYN3_CORAY</name>
<dbReference type="Proteomes" id="UP001223646">
    <property type="component" value="Unassembled WGS sequence"/>
</dbReference>
<evidence type="ECO:0000313" key="13">
    <source>
        <dbReference type="Proteomes" id="UP001223646"/>
    </source>
</evidence>
<reference evidence="11 12" key="1">
    <citation type="submission" date="2020-12" db="EMBL/GenBank/DDBJ databases">
        <title>FDA dAtabase for Regulatory Grade micrObial Sequences (FDA-ARGOS): Supporting development and validation of Infectious Disease Dx tests.</title>
        <authorList>
            <person name="Sproer C."/>
            <person name="Gronow S."/>
            <person name="Severitt S."/>
            <person name="Schroder I."/>
            <person name="Tallon L."/>
            <person name="Sadzewicz L."/>
            <person name="Zhao X."/>
            <person name="Boylan J."/>
            <person name="Ott S."/>
            <person name="Bowen H."/>
            <person name="Vavikolanu K."/>
            <person name="Mehta A."/>
            <person name="Aluvathingal J."/>
            <person name="Nadendla S."/>
            <person name="Lowell S."/>
            <person name="Myers T."/>
            <person name="Yan Y."/>
            <person name="Sichtig H."/>
        </authorList>
    </citation>
    <scope>NUCLEOTIDE SEQUENCE [LARGE SCALE GENOMIC DNA]</scope>
    <source>
        <strain evidence="9 11">FDAARGOS_938</strain>
        <strain evidence="10 12">FDAARGOS_991</strain>
    </source>
</reference>
<dbReference type="PANTHER" id="PTHR30238:SF0">
    <property type="entry name" value="THYLAKOID MEMBRANE PROTEIN TERC, CHLOROPLASTIC"/>
    <property type="match status" value="1"/>
</dbReference>
<feature type="transmembrane region" description="Helical" evidence="7">
    <location>
        <begin position="39"/>
        <end position="60"/>
    </location>
</feature>
<evidence type="ECO:0000256" key="4">
    <source>
        <dbReference type="ARBA" id="ARBA00022989"/>
    </source>
</evidence>
<dbReference type="RefSeq" id="WP_070767353.1">
    <property type="nucleotide sequence ID" value="NZ_CP065628.1"/>
</dbReference>
<comment type="subcellular location">
    <subcellularLocation>
        <location evidence="1">Membrane</location>
        <topology evidence="1">Multi-pass membrane protein</topology>
    </subcellularLocation>
</comment>
<feature type="transmembrane region" description="Helical" evidence="7">
    <location>
        <begin position="226"/>
        <end position="247"/>
    </location>
</feature>
<evidence type="ECO:0000313" key="10">
    <source>
        <dbReference type="EMBL" id="QQB83942.1"/>
    </source>
</evidence>
<feature type="transmembrane region" description="Helical" evidence="7">
    <location>
        <begin position="297"/>
        <end position="318"/>
    </location>
</feature>
<dbReference type="InterPro" id="IPR005496">
    <property type="entry name" value="Integral_membrane_TerC"/>
</dbReference>
<feature type="transmembrane region" description="Helical" evidence="7">
    <location>
        <begin position="103"/>
        <end position="126"/>
    </location>
</feature>
<reference evidence="8" key="2">
    <citation type="submission" date="2023-05" db="EMBL/GenBank/DDBJ databases">
        <authorList>
            <person name="Du J."/>
        </authorList>
    </citation>
    <scope>NUCLEOTIDE SEQUENCE</scope>
    <source>
        <strain evidence="8">UMB1064</strain>
    </source>
</reference>
<protein>
    <submittedName>
        <fullName evidence="8">TerC family protein</fullName>
    </submittedName>
</protein>
<reference evidence="8" key="3">
    <citation type="submission" date="2024-05" db="EMBL/GenBank/DDBJ databases">
        <authorList>
            <person name="Wolfe A."/>
        </authorList>
    </citation>
    <scope>NUCLEOTIDE SEQUENCE</scope>
    <source>
        <strain evidence="8">UMB1064</strain>
    </source>
</reference>
<dbReference type="GO" id="GO:0016020">
    <property type="term" value="C:membrane"/>
    <property type="evidence" value="ECO:0007669"/>
    <property type="project" value="UniProtKB-SubCell"/>
</dbReference>
<organism evidence="8 13">
    <name type="scientific">Corynebacterium amycolatum</name>
    <dbReference type="NCBI Taxonomy" id="43765"/>
    <lineage>
        <taxon>Bacteria</taxon>
        <taxon>Bacillati</taxon>
        <taxon>Actinomycetota</taxon>
        <taxon>Actinomycetes</taxon>
        <taxon>Mycobacteriales</taxon>
        <taxon>Corynebacteriaceae</taxon>
        <taxon>Corynebacterium</taxon>
    </lineage>
</organism>
<evidence type="ECO:0000256" key="6">
    <source>
        <dbReference type="SAM" id="MobiDB-lite"/>
    </source>
</evidence>
<evidence type="ECO:0000313" key="8">
    <source>
        <dbReference type="EMBL" id="MEO3717638.1"/>
    </source>
</evidence>
<dbReference type="Proteomes" id="UP000595198">
    <property type="component" value="Chromosome"/>
</dbReference>
<feature type="transmembrane region" description="Helical" evidence="7">
    <location>
        <begin position="197"/>
        <end position="220"/>
    </location>
</feature>
<dbReference type="InterPro" id="IPR022369">
    <property type="entry name" value="Integral_membrane_TerC_rswitch"/>
</dbReference>
<feature type="transmembrane region" description="Helical" evidence="7">
    <location>
        <begin position="6"/>
        <end position="27"/>
    </location>
</feature>
<evidence type="ECO:0000256" key="5">
    <source>
        <dbReference type="ARBA" id="ARBA00023136"/>
    </source>
</evidence>
<dbReference type="NCBIfam" id="TIGR03718">
    <property type="entry name" value="R_switched_Alx"/>
    <property type="match status" value="1"/>
</dbReference>
<evidence type="ECO:0000313" key="12">
    <source>
        <dbReference type="Proteomes" id="UP000595198"/>
    </source>
</evidence>
<comment type="similarity">
    <text evidence="2">Belongs to the TerC family.</text>
</comment>
<keyword evidence="4 7" id="KW-1133">Transmembrane helix</keyword>
<feature type="transmembrane region" description="Helical" evidence="7">
    <location>
        <begin position="254"/>
        <end position="277"/>
    </location>
</feature>
<dbReference type="Pfam" id="PF03741">
    <property type="entry name" value="TerC"/>
    <property type="match status" value="1"/>
</dbReference>
<evidence type="ECO:0000256" key="2">
    <source>
        <dbReference type="ARBA" id="ARBA00007511"/>
    </source>
</evidence>
<keyword evidence="3 7" id="KW-0812">Transmembrane</keyword>
<dbReference type="EMBL" id="CP066023">
    <property type="protein sequence ID" value="QQB83942.1"/>
    <property type="molecule type" value="Genomic_DNA"/>
</dbReference>
<evidence type="ECO:0000256" key="3">
    <source>
        <dbReference type="ARBA" id="ARBA00022692"/>
    </source>
</evidence>
<feature type="region of interest" description="Disordered" evidence="6">
    <location>
        <begin position="338"/>
        <end position="377"/>
    </location>
</feature>
<evidence type="ECO:0000313" key="11">
    <source>
        <dbReference type="Proteomes" id="UP000594774"/>
    </source>
</evidence>
<evidence type="ECO:0000313" key="9">
    <source>
        <dbReference type="EMBL" id="QPR32138.1"/>
    </source>
</evidence>
<keyword evidence="12" id="KW-1185">Reference proteome</keyword>
<dbReference type="PANTHER" id="PTHR30238">
    <property type="entry name" value="MEMBRANE BOUND PREDICTED REDOX MODULATOR"/>
    <property type="match status" value="1"/>
</dbReference>
<gene>
    <name evidence="9" type="ORF">I6G95_08625</name>
    <name evidence="10" type="ORF">I6H48_09185</name>
    <name evidence="8" type="ORF">QP460_008550</name>
</gene>
<dbReference type="AlphaFoldDB" id="A0AAW9SYN3"/>
<feature type="compositionally biased region" description="Low complexity" evidence="6">
    <location>
        <begin position="346"/>
        <end position="368"/>
    </location>
</feature>
<sequence>MHVPALVWIITIVVVMGFIAFDFYAHVRTPHNPTMKEAGIWTAFYVVLALIFGGMVWLLWDHHRGIEFLSGYITEKALSVDNLFVFALIIGAFKIPRQYQQKVLLFGIAMALVFRGLFIWAGAAVIAKWSDVFYLFAIFLIYTAIKTVYDEAVDKPEPDPSDMKLIQWLRRIVPISDHYNKDKLTVKENGKRYLTPLAIALVSIGFIDVMFAFDSIPAIYGLTDEAYIVFTANALALMGLRQMYFLLNGLLDRLVYLAYGLGVILAFIGVKLLLHALHENNLPFINSGENVSVPEVSTWASLAVIVIVLVVTVLASWLKIKRDENMGAIAFPRVHHDDDGSRDGLGSHASSTSVSEGSASAGSETNGSHTGKNEPGR</sequence>
<dbReference type="Proteomes" id="UP000594774">
    <property type="component" value="Chromosome"/>
</dbReference>
<feature type="transmembrane region" description="Helical" evidence="7">
    <location>
        <begin position="80"/>
        <end position="96"/>
    </location>
</feature>
<dbReference type="EMBL" id="JASOOY020000030">
    <property type="protein sequence ID" value="MEO3717638.1"/>
    <property type="molecule type" value="Genomic_DNA"/>
</dbReference>
<evidence type="ECO:0000256" key="7">
    <source>
        <dbReference type="SAM" id="Phobius"/>
    </source>
</evidence>